<feature type="transmembrane region" description="Helical" evidence="1">
    <location>
        <begin position="43"/>
        <end position="61"/>
    </location>
</feature>
<feature type="transmembrane region" description="Helical" evidence="1">
    <location>
        <begin position="221"/>
        <end position="244"/>
    </location>
</feature>
<gene>
    <name evidence="2" type="ORF">ENN90_00810</name>
</gene>
<feature type="transmembrane region" description="Helical" evidence="1">
    <location>
        <begin position="372"/>
        <end position="392"/>
    </location>
</feature>
<protein>
    <submittedName>
        <fullName evidence="2">Sodium:proton antiporter</fullName>
    </submittedName>
</protein>
<dbReference type="EMBL" id="DSDK01000046">
    <property type="protein sequence ID" value="HDR50149.1"/>
    <property type="molecule type" value="Genomic_DNA"/>
</dbReference>
<name>A0A831PI05_9BACT</name>
<dbReference type="Pfam" id="PF16980">
    <property type="entry name" value="CitMHS_2"/>
    <property type="match status" value="1"/>
</dbReference>
<keyword evidence="1" id="KW-0812">Transmembrane</keyword>
<keyword evidence="1" id="KW-1133">Transmembrane helix</keyword>
<feature type="transmembrane region" description="Helical" evidence="1">
    <location>
        <begin position="104"/>
        <end position="127"/>
    </location>
</feature>
<dbReference type="InterPro" id="IPR031566">
    <property type="entry name" value="CitMHS_2"/>
</dbReference>
<feature type="transmembrane region" description="Helical" evidence="1">
    <location>
        <begin position="12"/>
        <end position="31"/>
    </location>
</feature>
<feature type="transmembrane region" description="Helical" evidence="1">
    <location>
        <begin position="327"/>
        <end position="351"/>
    </location>
</feature>
<accession>A0A831PI05</accession>
<feature type="transmembrane region" description="Helical" evidence="1">
    <location>
        <begin position="412"/>
        <end position="435"/>
    </location>
</feature>
<dbReference type="Proteomes" id="UP000886047">
    <property type="component" value="Unassembled WGS sequence"/>
</dbReference>
<organism evidence="2">
    <name type="scientific">Mariniphaga anaerophila</name>
    <dbReference type="NCBI Taxonomy" id="1484053"/>
    <lineage>
        <taxon>Bacteria</taxon>
        <taxon>Pseudomonadati</taxon>
        <taxon>Bacteroidota</taxon>
        <taxon>Bacteroidia</taxon>
        <taxon>Marinilabiliales</taxon>
        <taxon>Prolixibacteraceae</taxon>
        <taxon>Mariniphaga</taxon>
    </lineage>
</organism>
<reference evidence="2" key="1">
    <citation type="journal article" date="2020" name="mSystems">
        <title>Genome- and Community-Level Interaction Insights into Carbon Utilization and Element Cycling Functions of Hydrothermarchaeota in Hydrothermal Sediment.</title>
        <authorList>
            <person name="Zhou Z."/>
            <person name="Liu Y."/>
            <person name="Xu W."/>
            <person name="Pan J."/>
            <person name="Luo Z.H."/>
            <person name="Li M."/>
        </authorList>
    </citation>
    <scope>NUCLEOTIDE SEQUENCE [LARGE SCALE GENOMIC DNA]</scope>
    <source>
        <strain evidence="2">SpSt-1217</strain>
    </source>
</reference>
<feature type="transmembrane region" description="Helical" evidence="1">
    <location>
        <begin position="176"/>
        <end position="200"/>
    </location>
</feature>
<evidence type="ECO:0000313" key="2">
    <source>
        <dbReference type="EMBL" id="HDR50149.1"/>
    </source>
</evidence>
<comment type="caution">
    <text evidence="2">The sequence shown here is derived from an EMBL/GenBank/DDBJ whole genome shotgun (WGS) entry which is preliminary data.</text>
</comment>
<feature type="transmembrane region" description="Helical" evidence="1">
    <location>
        <begin position="296"/>
        <end position="315"/>
    </location>
</feature>
<dbReference type="AlphaFoldDB" id="A0A831PI05"/>
<proteinExistence type="predicted"/>
<evidence type="ECO:0000256" key="1">
    <source>
        <dbReference type="SAM" id="Phobius"/>
    </source>
</evidence>
<keyword evidence="1" id="KW-0472">Membrane</keyword>
<sequence length="436" mass="48269">MNRENLDAIPLWLSIPFVVMLLFIAVGPLLFNHWWENNRNKLKVSLALGVPLSVVLVLRGLQHELIHQILFDYIPFIILLGALFVITGGIQLKGDIEAKPSTNTVFLAIGAILASFMGTTGAAMLLIRPIIRTNELRTFKVHTILFFIAIVANAGGMLTPLGDPPLFLLYLRGTPFIWFLGLFGPWIFVNGLLLGIFYMLDKFYYKQEPVAINKKETSGNNHIQISGNLNFIFLAGVVLSVAFLNGQFIPAIHHNHYLGFIREGVILFLAVLSLATSSKEIRYRYNHFSWGPITEVAFLFIGIFITMVPALLYLKENARSFGLDSPALFYSATGGLSAFLDNAPTAVSFHNMALGMSSQFGSAKLVAGIPEIFLKAISLGAVFFGAMTYIGNGPNFMVKAIAEENNISMPGFFGYIFKFSIIILLPVYILTELIFL</sequence>
<feature type="transmembrane region" description="Helical" evidence="1">
    <location>
        <begin position="73"/>
        <end position="92"/>
    </location>
</feature>
<feature type="transmembrane region" description="Helical" evidence="1">
    <location>
        <begin position="139"/>
        <end position="156"/>
    </location>
</feature>